<organism evidence="1">
    <name type="scientific">Eucampia antarctica</name>
    <dbReference type="NCBI Taxonomy" id="49252"/>
    <lineage>
        <taxon>Eukaryota</taxon>
        <taxon>Sar</taxon>
        <taxon>Stramenopiles</taxon>
        <taxon>Ochrophyta</taxon>
        <taxon>Bacillariophyta</taxon>
        <taxon>Mediophyceae</taxon>
        <taxon>Biddulphiophycidae</taxon>
        <taxon>Hemiaulales</taxon>
        <taxon>Hemiaulaceae</taxon>
        <taxon>Eucampia</taxon>
    </lineage>
</organism>
<gene>
    <name evidence="1" type="ORF">EANT1437_LOCUS8387</name>
</gene>
<reference evidence="1" key="1">
    <citation type="submission" date="2021-01" db="EMBL/GenBank/DDBJ databases">
        <authorList>
            <person name="Corre E."/>
            <person name="Pelletier E."/>
            <person name="Niang G."/>
            <person name="Scheremetjew M."/>
            <person name="Finn R."/>
            <person name="Kale V."/>
            <person name="Holt S."/>
            <person name="Cochrane G."/>
            <person name="Meng A."/>
            <person name="Brown T."/>
            <person name="Cohen L."/>
        </authorList>
    </citation>
    <scope>NUCLEOTIDE SEQUENCE</scope>
    <source>
        <strain evidence="1">CCMP1452</strain>
    </source>
</reference>
<name>A0A7S2WAJ0_9STRA</name>
<proteinExistence type="predicted"/>
<protein>
    <submittedName>
        <fullName evidence="1">Uncharacterized protein</fullName>
    </submittedName>
</protein>
<sequence length="129" mass="15131">MERSNIAVCSGVPMRHVCIFFFAIQSFCFIPRLVNSQLSESKRIAEYNKRGYSWPALEEEFIPNTKGWREVMERRLNQIHHIKDTHAKYNGYMSTIYQSFIGKNFTEYGWALTKAPQVCLNSEDEILLD</sequence>
<evidence type="ECO:0000313" key="1">
    <source>
        <dbReference type="EMBL" id="CAD9676291.1"/>
    </source>
</evidence>
<dbReference type="EMBL" id="HBHI01016322">
    <property type="protein sequence ID" value="CAD9676291.1"/>
    <property type="molecule type" value="Transcribed_RNA"/>
</dbReference>
<accession>A0A7S2WAJ0</accession>
<dbReference type="AlphaFoldDB" id="A0A7S2WAJ0"/>